<reference evidence="5" key="2">
    <citation type="submission" date="2015-05" db="EMBL/GenBank/DDBJ databases">
        <authorList>
            <consortium name="Pathogen Informatics"/>
        </authorList>
    </citation>
    <scope>NUCLEOTIDE SEQUENCE [LARGE SCALE GENOMIC DNA]</scope>
    <source>
        <strain evidence="5">T1-815</strain>
    </source>
</reference>
<gene>
    <name evidence="3" type="ORF">DW038_16100</name>
    <name evidence="4" type="ORF">FYL31_12200</name>
    <name evidence="2" type="ORF">T1815_04471</name>
</gene>
<dbReference type="Pfam" id="PF00583">
    <property type="entry name" value="Acetyltransf_1"/>
    <property type="match status" value="1"/>
</dbReference>
<dbReference type="AlphaFoldDB" id="A0A0M6WDC3"/>
<evidence type="ECO:0000313" key="3">
    <source>
        <dbReference type="EMBL" id="RHL01133.1"/>
    </source>
</evidence>
<evidence type="ECO:0000259" key="1">
    <source>
        <dbReference type="PROSITE" id="PS51186"/>
    </source>
</evidence>
<evidence type="ECO:0000313" key="5">
    <source>
        <dbReference type="Proteomes" id="UP000049472"/>
    </source>
</evidence>
<keyword evidence="2" id="KW-0687">Ribonucleoprotein</keyword>
<name>A0A0M6WDC3_9FIRM</name>
<dbReference type="GO" id="GO:0016747">
    <property type="term" value="F:acyltransferase activity, transferring groups other than amino-acyl groups"/>
    <property type="evidence" value="ECO:0007669"/>
    <property type="project" value="InterPro"/>
</dbReference>
<sequence>MIIEPMIVTDKIGRSIVLRNAEEDDAASLIKFMKITTGETPFLIREPDEFSLTIEQEKTFIKEQKDNPRALMLIATVDEKHIGNCSLNGIGQYRRYAHRCEVAIALYQKYCGTGIGKLMLERILTIAKKAGYEQAELEVIATNEYAINLYRKLGFEEYGKFPNNMRYSDATYADALWMMKKL</sequence>
<dbReference type="InterPro" id="IPR000182">
    <property type="entry name" value="GNAT_dom"/>
</dbReference>
<evidence type="ECO:0000313" key="6">
    <source>
        <dbReference type="Proteomes" id="UP000286181"/>
    </source>
</evidence>
<dbReference type="RefSeq" id="WP_055060983.1">
    <property type="nucleotide sequence ID" value="NZ_CVRQ01000007.1"/>
</dbReference>
<dbReference type="Proteomes" id="UP000324327">
    <property type="component" value="Unassembled WGS sequence"/>
</dbReference>
<protein>
    <submittedName>
        <fullName evidence="2">Acetyltransferases, including N-acetylases of ribosomal proteins</fullName>
    </submittedName>
    <submittedName>
        <fullName evidence="3">GNAT family N-acetyltransferase</fullName>
    </submittedName>
</protein>
<evidence type="ECO:0000313" key="2">
    <source>
        <dbReference type="EMBL" id="CRL32795.1"/>
    </source>
</evidence>
<dbReference type="InterPro" id="IPR016181">
    <property type="entry name" value="Acyl_CoA_acyltransferase"/>
</dbReference>
<reference evidence="4 7" key="5">
    <citation type="submission" date="2019-09" db="EMBL/GenBank/DDBJ databases">
        <title>Strain-level analysis of Eubacterium rectale using genomes from metagenomes.</title>
        <authorList>
            <person name="Karcher N."/>
            <person name="Segata N."/>
        </authorList>
    </citation>
    <scope>NUCLEOTIDE SEQUENCE [LARGE SCALE GENOMIC DNA]</scope>
    <source>
        <strain evidence="4 7">T3WBe13</strain>
    </source>
</reference>
<reference evidence="3 6" key="3">
    <citation type="submission" date="2018-08" db="EMBL/GenBank/DDBJ databases">
        <title>A genome reference for cultivated species of the human gut microbiota.</title>
        <authorList>
            <person name="Zou Y."/>
            <person name="Xue W."/>
            <person name="Luo G."/>
        </authorList>
    </citation>
    <scope>NUCLEOTIDE SEQUENCE [LARGE SCALE GENOMIC DNA]</scope>
    <source>
        <strain evidence="3 6">AF39-14AC</strain>
    </source>
</reference>
<dbReference type="EMBL" id="QROF01000044">
    <property type="protein sequence ID" value="RHL01133.1"/>
    <property type="molecule type" value="Genomic_DNA"/>
</dbReference>
<feature type="domain" description="N-acetyltransferase" evidence="1">
    <location>
        <begin position="16"/>
        <end position="182"/>
    </location>
</feature>
<dbReference type="PROSITE" id="PS51186">
    <property type="entry name" value="GNAT"/>
    <property type="match status" value="1"/>
</dbReference>
<dbReference type="Proteomes" id="UP000049472">
    <property type="component" value="Unassembled WGS sequence"/>
</dbReference>
<keyword evidence="2" id="KW-0689">Ribosomal protein</keyword>
<keyword evidence="5" id="KW-1185">Reference proteome</keyword>
<evidence type="ECO:0000313" key="4">
    <source>
        <dbReference type="EMBL" id="TYL57724.1"/>
    </source>
</evidence>
<dbReference type="PANTHER" id="PTHR43415">
    <property type="entry name" value="SPERMIDINE N(1)-ACETYLTRANSFERASE"/>
    <property type="match status" value="1"/>
</dbReference>
<dbReference type="EMBL" id="CVRQ01000007">
    <property type="protein sequence ID" value="CRL32795.1"/>
    <property type="molecule type" value="Genomic_DNA"/>
</dbReference>
<organism evidence="2 5">
    <name type="scientific">Agathobacter rectalis</name>
    <dbReference type="NCBI Taxonomy" id="39491"/>
    <lineage>
        <taxon>Bacteria</taxon>
        <taxon>Bacillati</taxon>
        <taxon>Bacillota</taxon>
        <taxon>Clostridia</taxon>
        <taxon>Lachnospirales</taxon>
        <taxon>Lachnospiraceae</taxon>
        <taxon>Agathobacter</taxon>
    </lineage>
</organism>
<keyword evidence="2" id="KW-0808">Transferase</keyword>
<evidence type="ECO:0000313" key="7">
    <source>
        <dbReference type="Proteomes" id="UP000324327"/>
    </source>
</evidence>
<dbReference type="PANTHER" id="PTHR43415:SF3">
    <property type="entry name" value="GNAT-FAMILY ACETYLTRANSFERASE"/>
    <property type="match status" value="1"/>
</dbReference>
<dbReference type="Proteomes" id="UP000286181">
    <property type="component" value="Unassembled WGS sequence"/>
</dbReference>
<proteinExistence type="predicted"/>
<reference evidence="2" key="1">
    <citation type="submission" date="2015-05" db="EMBL/GenBank/DDBJ databases">
        <authorList>
            <person name="Wang D.B."/>
            <person name="Wang M."/>
        </authorList>
    </citation>
    <scope>NUCLEOTIDE SEQUENCE [LARGE SCALE GENOMIC DNA]</scope>
    <source>
        <strain evidence="2">T1-815</strain>
    </source>
</reference>
<accession>A0A0M6WDC3</accession>
<dbReference type="EMBL" id="VSTF01000016">
    <property type="protein sequence ID" value="TYL57724.1"/>
    <property type="molecule type" value="Genomic_DNA"/>
</dbReference>
<dbReference type="SUPFAM" id="SSF55729">
    <property type="entry name" value="Acyl-CoA N-acyltransferases (Nat)"/>
    <property type="match status" value="1"/>
</dbReference>
<reference evidence="4 7" key="4">
    <citation type="submission" date="2019-08" db="EMBL/GenBank/DDBJ databases">
        <authorList>
            <person name="Duncan S."/>
            <person name="Walker A."/>
        </authorList>
    </citation>
    <scope>NUCLEOTIDE SEQUENCE [LARGE SCALE GENOMIC DNA]</scope>
    <source>
        <strain evidence="4 7">T3WBe13</strain>
    </source>
</reference>
<dbReference type="Gene3D" id="3.40.630.30">
    <property type="match status" value="1"/>
</dbReference>
<dbReference type="GO" id="GO:0005840">
    <property type="term" value="C:ribosome"/>
    <property type="evidence" value="ECO:0007669"/>
    <property type="project" value="UniProtKB-KW"/>
</dbReference>